<dbReference type="STRING" id="1128970.SAMN04487935_0222"/>
<dbReference type="InterPro" id="IPR031345">
    <property type="entry name" value="T9SS_Plug_N"/>
</dbReference>
<dbReference type="Gene3D" id="2.60.40.10">
    <property type="entry name" value="Immunoglobulins"/>
    <property type="match status" value="1"/>
</dbReference>
<gene>
    <name evidence="3" type="ORF">SAMN04487935_0222</name>
</gene>
<keyword evidence="4" id="KW-1185">Reference proteome</keyword>
<dbReference type="InterPro" id="IPR013783">
    <property type="entry name" value="Ig-like_fold"/>
</dbReference>
<dbReference type="RefSeq" id="WP_091391457.1">
    <property type="nucleotide sequence ID" value="NZ_BKAI01000001.1"/>
</dbReference>
<evidence type="ECO:0000313" key="3">
    <source>
        <dbReference type="EMBL" id="SDJ18901.1"/>
    </source>
</evidence>
<dbReference type="EMBL" id="FNEZ01000001">
    <property type="protein sequence ID" value="SDJ18901.1"/>
    <property type="molecule type" value="Genomic_DNA"/>
</dbReference>
<protein>
    <recommendedName>
        <fullName evidence="2">Type 9 secretion system plug protein N-terminal domain-containing protein</fullName>
    </recommendedName>
</protein>
<proteinExistence type="predicted"/>
<name>A0A1G8RPJ3_9FLAO</name>
<dbReference type="OrthoDB" id="1522602at2"/>
<evidence type="ECO:0000256" key="1">
    <source>
        <dbReference type="SAM" id="SignalP"/>
    </source>
</evidence>
<feature type="signal peptide" evidence="1">
    <location>
        <begin position="1"/>
        <end position="20"/>
    </location>
</feature>
<keyword evidence="1" id="KW-0732">Signal</keyword>
<feature type="domain" description="Type 9 secretion system plug protein N-terminal" evidence="2">
    <location>
        <begin position="32"/>
        <end position="152"/>
    </location>
</feature>
<dbReference type="Pfam" id="PF17116">
    <property type="entry name" value="T9SS_plug_1st"/>
    <property type="match status" value="1"/>
</dbReference>
<reference evidence="3 4" key="1">
    <citation type="submission" date="2016-10" db="EMBL/GenBank/DDBJ databases">
        <authorList>
            <person name="de Groot N.N."/>
        </authorList>
    </citation>
    <scope>NUCLEOTIDE SEQUENCE [LARGE SCALE GENOMIC DNA]</scope>
    <source>
        <strain evidence="3 4">CGMCC 1.10076</strain>
    </source>
</reference>
<feature type="chain" id="PRO_5011461209" description="Type 9 secretion system plug protein N-terminal domain-containing protein" evidence="1">
    <location>
        <begin position="21"/>
        <end position="417"/>
    </location>
</feature>
<dbReference type="AlphaFoldDB" id="A0A1G8RPJ3"/>
<organism evidence="3 4">
    <name type="scientific">Flavobacterium noncentrifugens</name>
    <dbReference type="NCBI Taxonomy" id="1128970"/>
    <lineage>
        <taxon>Bacteria</taxon>
        <taxon>Pseudomonadati</taxon>
        <taxon>Bacteroidota</taxon>
        <taxon>Flavobacteriia</taxon>
        <taxon>Flavobacteriales</taxon>
        <taxon>Flavobacteriaceae</taxon>
        <taxon>Flavobacterium</taxon>
    </lineage>
</organism>
<evidence type="ECO:0000259" key="2">
    <source>
        <dbReference type="Pfam" id="PF17116"/>
    </source>
</evidence>
<accession>A0A1G8RPJ3</accession>
<evidence type="ECO:0000313" key="4">
    <source>
        <dbReference type="Proteomes" id="UP000199580"/>
    </source>
</evidence>
<dbReference type="Proteomes" id="UP000199580">
    <property type="component" value="Unassembled WGS sequence"/>
</dbReference>
<sequence>MLKHYFTAILSFFAIAFSFAQVEKEIAPPYNIRTVTLTQNGQNIVPLIKFGDSFQLEFDDLFGNEANYYYVIQHCDYDWKPSQLVKSEYLQGFDDQRIQTYTNSFNTLQIYSHYALAIPNRNTSLLVSGNYVIKILNEDKDVVFTKKMIIYEDAVSVPMQVKRTRNVSEINFKQNLDFSIKSANILFQSPLKNVKVLLLKNGQISTGITNVPAMYTIGNDLIYKYDAETQFWGGNEYMYFENKDIRAANNNIGKVQSTGGLYSSLLYTNNARAGQQYTFYPDIDGNFIVKNINAENNNVEADYAWVYFTLSAPAYYGKGDIYVTGMFNNYALTPEFKMDYNKDRAVYEKAIMIKQGFTNYQYTIADKNGKIDEANAVDGNFYQTENNYFAIVYYRENNQRYDRVIGKGVASSVDIIN</sequence>